<name>A0ABR1IZ85_9AGAR</name>
<comment type="caution">
    <text evidence="1">The sequence shown here is derived from an EMBL/GenBank/DDBJ whole genome shotgun (WGS) entry which is preliminary data.</text>
</comment>
<gene>
    <name evidence="1" type="ORF">VKT23_014799</name>
</gene>
<evidence type="ECO:0000313" key="1">
    <source>
        <dbReference type="EMBL" id="KAK7445382.1"/>
    </source>
</evidence>
<evidence type="ECO:0000313" key="2">
    <source>
        <dbReference type="Proteomes" id="UP001498398"/>
    </source>
</evidence>
<protein>
    <recommendedName>
        <fullName evidence="3">PB1 domain-containing protein</fullName>
    </recommendedName>
</protein>
<reference evidence="1 2" key="1">
    <citation type="submission" date="2024-01" db="EMBL/GenBank/DDBJ databases">
        <title>A draft genome for the cacao thread blight pathogen Marasmiellus scandens.</title>
        <authorList>
            <person name="Baruah I.K."/>
            <person name="Leung J."/>
            <person name="Bukari Y."/>
            <person name="Amoako-Attah I."/>
            <person name="Meinhardt L.W."/>
            <person name="Bailey B.A."/>
            <person name="Cohen S.P."/>
        </authorList>
    </citation>
    <scope>NUCLEOTIDE SEQUENCE [LARGE SCALE GENOMIC DNA]</scope>
    <source>
        <strain evidence="1 2">GH-19</strain>
    </source>
</reference>
<dbReference type="Proteomes" id="UP001498398">
    <property type="component" value="Unassembled WGS sequence"/>
</dbReference>
<accession>A0ABR1IZ85</accession>
<proteinExistence type="predicted"/>
<evidence type="ECO:0008006" key="3">
    <source>
        <dbReference type="Google" id="ProtNLM"/>
    </source>
</evidence>
<keyword evidence="2" id="KW-1185">Reference proteome</keyword>
<sequence length="142" mass="16109">MSSRTSTISLSGTTLNEAPITPYYLPTSNRSTRHQLAKKPVDQCPILSEEGRILIRLHFHPHNELLISVDLPIMYEDLMERIAKKAKLCLGCEWQKRKDYPTVSYTDINGREQVITPESDLASIFNRGSPTPLYPVTVLHVC</sequence>
<organism evidence="1 2">
    <name type="scientific">Marasmiellus scandens</name>
    <dbReference type="NCBI Taxonomy" id="2682957"/>
    <lineage>
        <taxon>Eukaryota</taxon>
        <taxon>Fungi</taxon>
        <taxon>Dikarya</taxon>
        <taxon>Basidiomycota</taxon>
        <taxon>Agaricomycotina</taxon>
        <taxon>Agaricomycetes</taxon>
        <taxon>Agaricomycetidae</taxon>
        <taxon>Agaricales</taxon>
        <taxon>Marasmiineae</taxon>
        <taxon>Omphalotaceae</taxon>
        <taxon>Marasmiellus</taxon>
    </lineage>
</organism>
<dbReference type="EMBL" id="JBANRG010000047">
    <property type="protein sequence ID" value="KAK7445382.1"/>
    <property type="molecule type" value="Genomic_DNA"/>
</dbReference>